<feature type="region of interest" description="Disordered" evidence="6">
    <location>
        <begin position="114"/>
        <end position="140"/>
    </location>
</feature>
<dbReference type="AlphaFoldDB" id="C7ZII5"/>
<dbReference type="VEuPathDB" id="FungiDB:NECHADRAFT_87156"/>
<feature type="region of interest" description="Disordered" evidence="6">
    <location>
        <begin position="493"/>
        <end position="527"/>
    </location>
</feature>
<dbReference type="PANTHER" id="PTHR47338">
    <property type="entry name" value="ZN(II)2CYS6 TRANSCRIPTION FACTOR (EUROFUNG)-RELATED"/>
    <property type="match status" value="1"/>
</dbReference>
<dbReference type="Gene3D" id="4.10.240.10">
    <property type="entry name" value="Zn(2)-C6 fungal-type DNA-binding domain"/>
    <property type="match status" value="1"/>
</dbReference>
<dbReference type="InterPro" id="IPR001138">
    <property type="entry name" value="Zn2Cys6_DnaBD"/>
</dbReference>
<dbReference type="HOGENOM" id="CLU_008241_1_0_1"/>
<dbReference type="CDD" id="cd12148">
    <property type="entry name" value="fungal_TF_MHR"/>
    <property type="match status" value="1"/>
</dbReference>
<sequence length="614" mass="68194">MELFKSPRPQLGELNLSSNSKTVAVNTGSLHDMPLSKAPSGCARCRRVGVQCPGYESQGAEKASEEIDKIYKRAGLERRKAGSCDECRTAKAKCSQTKPDCRRCRMRALTCTYSGSKSGSEQGAADATVSPEGPPSGVASRDNTWLHQLTLPEKCQLKTLAGSYFNHVHPLRNLGFIHKPSFMKAIDQGTTVAEYGEAVVYLVYSFVGAGVDGNLSWAANVPALPLACSEKDFIYQEKSIPVYAEVEKWITPCDKSSTFLQLLSLLAAWYEKLPDFLAFNDLNIYIHKEQYTLGPYFFLHLAYHACVFDLTRVTLPGYSFPLSSAFFQVPQDFTLKYRHEAWYHACCVSELLETGLECGTGTLDDHFTSTAAFESTKIQVIYLTTMASGSPRLYSEGMANINTNLRVLTETHPYPDMPNVYVSYLCRLSAIIPFLHRFGFSDIATYWQQFQNTVLLAPSQSTDDNSEVVGPVETAFLNQIATFRLARREITEDERRTGTCTPWSFSSAPPSPRPEQSRLGQTLGSPSQPFDESGLHMLALAGQSQSEAVASQLTPIIMPGAVSSADTTQGLLLDQEQYFRMAEEISDYMTWDITLASQFDFPVEDFFSTPRQIE</sequence>
<evidence type="ECO:0000256" key="2">
    <source>
        <dbReference type="ARBA" id="ARBA00022723"/>
    </source>
</evidence>
<keyword evidence="2" id="KW-0479">Metal-binding</keyword>
<dbReference type="CDD" id="cd00067">
    <property type="entry name" value="GAL4"/>
    <property type="match status" value="1"/>
</dbReference>
<evidence type="ECO:0000313" key="8">
    <source>
        <dbReference type="EMBL" id="EEU36210.1"/>
    </source>
</evidence>
<dbReference type="InterPro" id="IPR036864">
    <property type="entry name" value="Zn2-C6_fun-type_DNA-bd_sf"/>
</dbReference>
<feature type="domain" description="Zn(2)-C6 fungal-type" evidence="7">
    <location>
        <begin position="83"/>
        <end position="113"/>
    </location>
</feature>
<evidence type="ECO:0000256" key="6">
    <source>
        <dbReference type="SAM" id="MobiDB-lite"/>
    </source>
</evidence>
<name>C7ZII5_FUSV7</name>
<dbReference type="PANTHER" id="PTHR47338:SF7">
    <property type="entry name" value="ZN(II)2CYS6 TRANSCRIPTION FACTOR (EUROFUNG)"/>
    <property type="match status" value="1"/>
</dbReference>
<dbReference type="GO" id="GO:0005634">
    <property type="term" value="C:nucleus"/>
    <property type="evidence" value="ECO:0007669"/>
    <property type="project" value="UniProtKB-SubCell"/>
</dbReference>
<dbReference type="PROSITE" id="PS00463">
    <property type="entry name" value="ZN2_CY6_FUNGAL_1"/>
    <property type="match status" value="1"/>
</dbReference>
<reference evidence="8 9" key="1">
    <citation type="journal article" date="2009" name="PLoS Genet.">
        <title>The genome of Nectria haematococca: contribution of supernumerary chromosomes to gene expansion.</title>
        <authorList>
            <person name="Coleman J.J."/>
            <person name="Rounsley S.D."/>
            <person name="Rodriguez-Carres M."/>
            <person name="Kuo A."/>
            <person name="Wasmann C.C."/>
            <person name="Grimwood J."/>
            <person name="Schmutz J."/>
            <person name="Taga M."/>
            <person name="White G.J."/>
            <person name="Zhou S."/>
            <person name="Schwartz D.C."/>
            <person name="Freitag M."/>
            <person name="Ma L.J."/>
            <person name="Danchin E.G."/>
            <person name="Henrissat B."/>
            <person name="Coutinho P.M."/>
            <person name="Nelson D.R."/>
            <person name="Straney D."/>
            <person name="Napoli C.A."/>
            <person name="Barker B.M."/>
            <person name="Gribskov M."/>
            <person name="Rep M."/>
            <person name="Kroken S."/>
            <person name="Molnar I."/>
            <person name="Rensing C."/>
            <person name="Kennell J.C."/>
            <person name="Zamora J."/>
            <person name="Farman M.L."/>
            <person name="Selker E.U."/>
            <person name="Salamov A."/>
            <person name="Shapiro H."/>
            <person name="Pangilinan J."/>
            <person name="Lindquist E."/>
            <person name="Lamers C."/>
            <person name="Grigoriev I.V."/>
            <person name="Geiser D.M."/>
            <person name="Covert S.F."/>
            <person name="Temporini E."/>
            <person name="Vanetten H.D."/>
        </authorList>
    </citation>
    <scope>NUCLEOTIDE SEQUENCE [LARGE SCALE GENOMIC DNA]</scope>
    <source>
        <strain evidence="9">ATCC MYA-4622 / CBS 123669 / FGSC 9596 / NRRL 45880 / 77-13-4</strain>
    </source>
</reference>
<keyword evidence="4" id="KW-0804">Transcription</keyword>
<evidence type="ECO:0000256" key="4">
    <source>
        <dbReference type="ARBA" id="ARBA00023163"/>
    </source>
</evidence>
<organism evidence="8 9">
    <name type="scientific">Fusarium vanettenii (strain ATCC MYA-4622 / CBS 123669 / FGSC 9596 / NRRL 45880 / 77-13-4)</name>
    <name type="common">Fusarium solani subsp. pisi</name>
    <dbReference type="NCBI Taxonomy" id="660122"/>
    <lineage>
        <taxon>Eukaryota</taxon>
        <taxon>Fungi</taxon>
        <taxon>Dikarya</taxon>
        <taxon>Ascomycota</taxon>
        <taxon>Pezizomycotina</taxon>
        <taxon>Sordariomycetes</taxon>
        <taxon>Hypocreomycetidae</taxon>
        <taxon>Hypocreales</taxon>
        <taxon>Nectriaceae</taxon>
        <taxon>Fusarium</taxon>
        <taxon>Fusarium solani species complex</taxon>
        <taxon>Fusarium vanettenii</taxon>
    </lineage>
</organism>
<dbReference type="KEGG" id="nhe:NECHADRAFT_87156"/>
<dbReference type="PROSITE" id="PS50048">
    <property type="entry name" value="ZN2_CY6_FUNGAL_2"/>
    <property type="match status" value="1"/>
</dbReference>
<protein>
    <recommendedName>
        <fullName evidence="7">Zn(2)-C6 fungal-type domain-containing protein</fullName>
    </recommendedName>
</protein>
<keyword evidence="5" id="KW-0539">Nucleus</keyword>
<dbReference type="RefSeq" id="XP_003041923.1">
    <property type="nucleotide sequence ID" value="XM_003041877.1"/>
</dbReference>
<evidence type="ECO:0000259" key="7">
    <source>
        <dbReference type="PROSITE" id="PS50048"/>
    </source>
</evidence>
<evidence type="ECO:0000256" key="5">
    <source>
        <dbReference type="ARBA" id="ARBA00023242"/>
    </source>
</evidence>
<dbReference type="Pfam" id="PF00172">
    <property type="entry name" value="Zn_clus"/>
    <property type="match status" value="1"/>
</dbReference>
<gene>
    <name evidence="8" type="ORF">NECHADRAFT_87156</name>
</gene>
<dbReference type="SMART" id="SM00066">
    <property type="entry name" value="GAL4"/>
    <property type="match status" value="1"/>
</dbReference>
<evidence type="ECO:0000256" key="1">
    <source>
        <dbReference type="ARBA" id="ARBA00004123"/>
    </source>
</evidence>
<proteinExistence type="predicted"/>
<dbReference type="OMA" id="CRFHADE"/>
<dbReference type="Proteomes" id="UP000005206">
    <property type="component" value="Chromosome 12"/>
</dbReference>
<keyword evidence="3" id="KW-0805">Transcription regulation</keyword>
<evidence type="ECO:0000256" key="3">
    <source>
        <dbReference type="ARBA" id="ARBA00023015"/>
    </source>
</evidence>
<dbReference type="GO" id="GO:0008270">
    <property type="term" value="F:zinc ion binding"/>
    <property type="evidence" value="ECO:0007669"/>
    <property type="project" value="InterPro"/>
</dbReference>
<dbReference type="EMBL" id="GG698930">
    <property type="protein sequence ID" value="EEU36210.1"/>
    <property type="molecule type" value="Genomic_DNA"/>
</dbReference>
<dbReference type="SUPFAM" id="SSF57701">
    <property type="entry name" value="Zn2/Cys6 DNA-binding domain"/>
    <property type="match status" value="1"/>
</dbReference>
<comment type="subcellular location">
    <subcellularLocation>
        <location evidence="1">Nucleus</location>
    </subcellularLocation>
</comment>
<dbReference type="GO" id="GO:0000981">
    <property type="term" value="F:DNA-binding transcription factor activity, RNA polymerase II-specific"/>
    <property type="evidence" value="ECO:0007669"/>
    <property type="project" value="InterPro"/>
</dbReference>
<dbReference type="GeneID" id="9674337"/>
<accession>C7ZII5</accession>
<evidence type="ECO:0000313" key="9">
    <source>
        <dbReference type="Proteomes" id="UP000005206"/>
    </source>
</evidence>
<dbReference type="InterPro" id="IPR050815">
    <property type="entry name" value="TF_fung"/>
</dbReference>
<feature type="compositionally biased region" description="Polar residues" evidence="6">
    <location>
        <begin position="498"/>
        <end position="508"/>
    </location>
</feature>
<feature type="compositionally biased region" description="Polar residues" evidence="6">
    <location>
        <begin position="518"/>
        <end position="527"/>
    </location>
</feature>
<keyword evidence="9" id="KW-1185">Reference proteome</keyword>
<dbReference type="eggNOG" id="ENOG502QWTJ">
    <property type="taxonomic scope" value="Eukaryota"/>
</dbReference>
<dbReference type="OrthoDB" id="2563500at2759"/>
<dbReference type="InParanoid" id="C7ZII5"/>